<dbReference type="Pfam" id="PF00126">
    <property type="entry name" value="HTH_1"/>
    <property type="match status" value="1"/>
</dbReference>
<organism evidence="7 8">
    <name type="scientific">Nocardia terpenica</name>
    <dbReference type="NCBI Taxonomy" id="455432"/>
    <lineage>
        <taxon>Bacteria</taxon>
        <taxon>Bacillati</taxon>
        <taxon>Actinomycetota</taxon>
        <taxon>Actinomycetes</taxon>
        <taxon>Mycobacteriales</taxon>
        <taxon>Nocardiaceae</taxon>
        <taxon>Nocardia</taxon>
    </lineage>
</organism>
<dbReference type="InterPro" id="IPR000847">
    <property type="entry name" value="LysR_HTH_N"/>
</dbReference>
<dbReference type="Gene3D" id="3.40.190.10">
    <property type="entry name" value="Periplasmic binding protein-like II"/>
    <property type="match status" value="2"/>
</dbReference>
<keyword evidence="2" id="KW-0805">Transcription regulation</keyword>
<dbReference type="FunFam" id="1.10.10.10:FF:000001">
    <property type="entry name" value="LysR family transcriptional regulator"/>
    <property type="match status" value="1"/>
</dbReference>
<keyword evidence="5" id="KW-0804">Transcription</keyword>
<dbReference type="STRING" id="455432.AWN90_30315"/>
<evidence type="ECO:0000259" key="6">
    <source>
        <dbReference type="PROSITE" id="PS50931"/>
    </source>
</evidence>
<dbReference type="Proteomes" id="UP000076512">
    <property type="component" value="Unassembled WGS sequence"/>
</dbReference>
<keyword evidence="4" id="KW-0010">Activator</keyword>
<dbReference type="GO" id="GO:0032993">
    <property type="term" value="C:protein-DNA complex"/>
    <property type="evidence" value="ECO:0007669"/>
    <property type="project" value="TreeGrafter"/>
</dbReference>
<dbReference type="PANTHER" id="PTHR30346">
    <property type="entry name" value="TRANSCRIPTIONAL DUAL REGULATOR HCAR-RELATED"/>
    <property type="match status" value="1"/>
</dbReference>
<dbReference type="InterPro" id="IPR036388">
    <property type="entry name" value="WH-like_DNA-bd_sf"/>
</dbReference>
<keyword evidence="3" id="KW-0238">DNA-binding</keyword>
<reference evidence="7 8" key="1">
    <citation type="submission" date="2016-04" db="EMBL/GenBank/DDBJ databases">
        <authorList>
            <person name="Evans L.H."/>
            <person name="Alamgir A."/>
            <person name="Owens N."/>
            <person name="Weber N.D."/>
            <person name="Virtaneva K."/>
            <person name="Barbian K."/>
            <person name="Babar A."/>
            <person name="Rosenke K."/>
        </authorList>
    </citation>
    <scope>NUCLEOTIDE SEQUENCE [LARGE SCALE GENOMIC DNA]</scope>
    <source>
        <strain evidence="7 8">IFM 0406</strain>
    </source>
</reference>
<sequence>MRDALVSCPRNMNGGVIVIDVELRQLRAFAAVVAAGGFTAAADELRTDQPRVTRAVQGLEAAVGARLLERTTRRVRLTDAGHRLYAELEVLLPRLEAALAAPARAETVRFGFAWHLPARWPEVVRAFDGAAGDTGGIRVVRRDDPLAALTAGLCDLALIHTDPGPDYRTVALPPEPRVAAVPVPGPWQYRRVLDWSELAGRRLVVNTLADRLGDADWPGGARGPALCTADNLEEWLESVAADHGVGIAPDSVRRHTNPSVRYVRLKNAPEVPMLLARPLRNPHPAADRLAGVVQRVLAASH</sequence>
<dbReference type="EMBL" id="LWGR01000007">
    <property type="protein sequence ID" value="KZM73026.1"/>
    <property type="molecule type" value="Genomic_DNA"/>
</dbReference>
<dbReference type="GO" id="GO:0003677">
    <property type="term" value="F:DNA binding"/>
    <property type="evidence" value="ECO:0007669"/>
    <property type="project" value="UniProtKB-KW"/>
</dbReference>
<dbReference type="Pfam" id="PF03466">
    <property type="entry name" value="LysR_substrate"/>
    <property type="match status" value="1"/>
</dbReference>
<dbReference type="PRINTS" id="PR00039">
    <property type="entry name" value="HTHLYSR"/>
</dbReference>
<protein>
    <recommendedName>
        <fullName evidence="6">HTH lysR-type domain-containing protein</fullName>
    </recommendedName>
</protein>
<evidence type="ECO:0000313" key="7">
    <source>
        <dbReference type="EMBL" id="KZM73026.1"/>
    </source>
</evidence>
<keyword evidence="8" id="KW-1185">Reference proteome</keyword>
<dbReference type="SUPFAM" id="SSF46785">
    <property type="entry name" value="Winged helix' DNA-binding domain"/>
    <property type="match status" value="1"/>
</dbReference>
<evidence type="ECO:0000313" key="8">
    <source>
        <dbReference type="Proteomes" id="UP000076512"/>
    </source>
</evidence>
<accession>A0A164M4G1</accession>
<evidence type="ECO:0000256" key="3">
    <source>
        <dbReference type="ARBA" id="ARBA00023125"/>
    </source>
</evidence>
<dbReference type="PROSITE" id="PS50931">
    <property type="entry name" value="HTH_LYSR"/>
    <property type="match status" value="1"/>
</dbReference>
<comment type="similarity">
    <text evidence="1">Belongs to the LysR transcriptional regulatory family.</text>
</comment>
<dbReference type="SUPFAM" id="SSF53850">
    <property type="entry name" value="Periplasmic binding protein-like II"/>
    <property type="match status" value="1"/>
</dbReference>
<evidence type="ECO:0000256" key="1">
    <source>
        <dbReference type="ARBA" id="ARBA00009437"/>
    </source>
</evidence>
<evidence type="ECO:0000256" key="4">
    <source>
        <dbReference type="ARBA" id="ARBA00023159"/>
    </source>
</evidence>
<feature type="domain" description="HTH lysR-type" evidence="6">
    <location>
        <begin position="21"/>
        <end position="78"/>
    </location>
</feature>
<dbReference type="PANTHER" id="PTHR30346:SF17">
    <property type="entry name" value="LYSR FAMILY TRANSCRIPTIONAL REGULATOR"/>
    <property type="match status" value="1"/>
</dbReference>
<dbReference type="GO" id="GO:0003700">
    <property type="term" value="F:DNA-binding transcription factor activity"/>
    <property type="evidence" value="ECO:0007669"/>
    <property type="project" value="InterPro"/>
</dbReference>
<dbReference type="InterPro" id="IPR005119">
    <property type="entry name" value="LysR_subst-bd"/>
</dbReference>
<dbReference type="AlphaFoldDB" id="A0A164M4G1"/>
<comment type="caution">
    <text evidence="7">The sequence shown here is derived from an EMBL/GenBank/DDBJ whole genome shotgun (WGS) entry which is preliminary data.</text>
</comment>
<name>A0A164M4G1_9NOCA</name>
<evidence type="ECO:0000256" key="5">
    <source>
        <dbReference type="ARBA" id="ARBA00023163"/>
    </source>
</evidence>
<dbReference type="InterPro" id="IPR036390">
    <property type="entry name" value="WH_DNA-bd_sf"/>
</dbReference>
<evidence type="ECO:0000256" key="2">
    <source>
        <dbReference type="ARBA" id="ARBA00023015"/>
    </source>
</evidence>
<dbReference type="Gene3D" id="1.10.10.10">
    <property type="entry name" value="Winged helix-like DNA-binding domain superfamily/Winged helix DNA-binding domain"/>
    <property type="match status" value="1"/>
</dbReference>
<proteinExistence type="inferred from homology"/>
<gene>
    <name evidence="7" type="ORF">AWN90_30315</name>
</gene>